<name>A0A7C4BAQ5_THEPE</name>
<gene>
    <name evidence="1" type="ORF">ENV17_06915</name>
</gene>
<reference evidence="1" key="1">
    <citation type="journal article" date="2020" name="mSystems">
        <title>Genome- and Community-Level Interaction Insights into Carbon Utilization and Element Cycling Functions of Hydrothermarchaeota in Hydrothermal Sediment.</title>
        <authorList>
            <person name="Zhou Z."/>
            <person name="Liu Y."/>
            <person name="Xu W."/>
            <person name="Pan J."/>
            <person name="Luo Z.H."/>
            <person name="Li M."/>
        </authorList>
    </citation>
    <scope>NUCLEOTIDE SEQUENCE [LARGE SCALE GENOMIC DNA]</scope>
    <source>
        <strain evidence="1">SpSt-735</strain>
    </source>
</reference>
<dbReference type="EMBL" id="DTFI01000190">
    <property type="protein sequence ID" value="HGI44097.1"/>
    <property type="molecule type" value="Genomic_DNA"/>
</dbReference>
<sequence length="75" mass="8207">MPPEGQECVFYKLTAAGYRCVLMGPDNWKTLSERYLHWCKSGGAGCPVLTALEGKLSLNSCGFAKGSSNELLYEE</sequence>
<accession>A0A7C4BAQ5</accession>
<organism evidence="1">
    <name type="scientific">Thermofilum pendens</name>
    <dbReference type="NCBI Taxonomy" id="2269"/>
    <lineage>
        <taxon>Archaea</taxon>
        <taxon>Thermoproteota</taxon>
        <taxon>Thermoprotei</taxon>
        <taxon>Thermofilales</taxon>
        <taxon>Thermofilaceae</taxon>
        <taxon>Thermofilum</taxon>
    </lineage>
</organism>
<comment type="caution">
    <text evidence="1">The sequence shown here is derived from an EMBL/GenBank/DDBJ whole genome shotgun (WGS) entry which is preliminary data.</text>
</comment>
<proteinExistence type="predicted"/>
<protein>
    <submittedName>
        <fullName evidence="1">Uncharacterized protein</fullName>
    </submittedName>
</protein>
<evidence type="ECO:0000313" key="1">
    <source>
        <dbReference type="EMBL" id="HGI44097.1"/>
    </source>
</evidence>
<dbReference type="AlphaFoldDB" id="A0A7C4BAQ5"/>